<dbReference type="Proteomes" id="UP000077266">
    <property type="component" value="Unassembled WGS sequence"/>
</dbReference>
<dbReference type="InterPro" id="IPR000719">
    <property type="entry name" value="Prot_kinase_dom"/>
</dbReference>
<dbReference type="OrthoDB" id="310217at2759"/>
<keyword evidence="2" id="KW-0418">Kinase</keyword>
<name>A0A165MST7_EXIGL</name>
<dbReference type="Pfam" id="PF00069">
    <property type="entry name" value="Pkinase"/>
    <property type="match status" value="1"/>
</dbReference>
<evidence type="ECO:0000313" key="2">
    <source>
        <dbReference type="EMBL" id="KZV99702.1"/>
    </source>
</evidence>
<feature type="domain" description="Protein kinase" evidence="1">
    <location>
        <begin position="28"/>
        <end position="237"/>
    </location>
</feature>
<dbReference type="Gene3D" id="1.10.510.10">
    <property type="entry name" value="Transferase(Phosphotransferase) domain 1"/>
    <property type="match status" value="1"/>
</dbReference>
<evidence type="ECO:0000313" key="3">
    <source>
        <dbReference type="Proteomes" id="UP000077266"/>
    </source>
</evidence>
<dbReference type="AlphaFoldDB" id="A0A165MST7"/>
<dbReference type="EMBL" id="KV425907">
    <property type="protein sequence ID" value="KZV99702.1"/>
    <property type="molecule type" value="Genomic_DNA"/>
</dbReference>
<organism evidence="2 3">
    <name type="scientific">Exidia glandulosa HHB12029</name>
    <dbReference type="NCBI Taxonomy" id="1314781"/>
    <lineage>
        <taxon>Eukaryota</taxon>
        <taxon>Fungi</taxon>
        <taxon>Dikarya</taxon>
        <taxon>Basidiomycota</taxon>
        <taxon>Agaricomycotina</taxon>
        <taxon>Agaricomycetes</taxon>
        <taxon>Auriculariales</taxon>
        <taxon>Exidiaceae</taxon>
        <taxon>Exidia</taxon>
    </lineage>
</organism>
<protein>
    <submittedName>
        <fullName evidence="2">Kinase-like protein</fullName>
    </submittedName>
</protein>
<proteinExistence type="predicted"/>
<reference evidence="2 3" key="1">
    <citation type="journal article" date="2016" name="Mol. Biol. Evol.">
        <title>Comparative Genomics of Early-Diverging Mushroom-Forming Fungi Provides Insights into the Origins of Lignocellulose Decay Capabilities.</title>
        <authorList>
            <person name="Nagy L.G."/>
            <person name="Riley R."/>
            <person name="Tritt A."/>
            <person name="Adam C."/>
            <person name="Daum C."/>
            <person name="Floudas D."/>
            <person name="Sun H."/>
            <person name="Yadav J.S."/>
            <person name="Pangilinan J."/>
            <person name="Larsson K.H."/>
            <person name="Matsuura K."/>
            <person name="Barry K."/>
            <person name="Labutti K."/>
            <person name="Kuo R."/>
            <person name="Ohm R.A."/>
            <person name="Bhattacharya S.S."/>
            <person name="Shirouzu T."/>
            <person name="Yoshinaga Y."/>
            <person name="Martin F.M."/>
            <person name="Grigoriev I.V."/>
            <person name="Hibbett D.S."/>
        </authorList>
    </citation>
    <scope>NUCLEOTIDE SEQUENCE [LARGE SCALE GENOMIC DNA]</scope>
    <source>
        <strain evidence="2 3">HHB12029</strain>
    </source>
</reference>
<dbReference type="SMART" id="SM00220">
    <property type="entry name" value="S_TKc"/>
    <property type="match status" value="1"/>
</dbReference>
<dbReference type="PROSITE" id="PS50011">
    <property type="entry name" value="PROTEIN_KINASE_DOM"/>
    <property type="match status" value="1"/>
</dbReference>
<dbReference type="SUPFAM" id="SSF56112">
    <property type="entry name" value="Protein kinase-like (PK-like)"/>
    <property type="match status" value="1"/>
</dbReference>
<dbReference type="STRING" id="1314781.A0A165MST7"/>
<dbReference type="InterPro" id="IPR008271">
    <property type="entry name" value="Ser/Thr_kinase_AS"/>
</dbReference>
<dbReference type="PROSITE" id="PS00108">
    <property type="entry name" value="PROTEIN_KINASE_ST"/>
    <property type="match status" value="1"/>
</dbReference>
<dbReference type="GO" id="GO:0005524">
    <property type="term" value="F:ATP binding"/>
    <property type="evidence" value="ECO:0007669"/>
    <property type="project" value="InterPro"/>
</dbReference>
<dbReference type="InParanoid" id="A0A165MST7"/>
<dbReference type="GO" id="GO:0004674">
    <property type="term" value="F:protein serine/threonine kinase activity"/>
    <property type="evidence" value="ECO:0007669"/>
    <property type="project" value="TreeGrafter"/>
</dbReference>
<gene>
    <name evidence="2" type="ORF">EXIGLDRAFT_745976</name>
</gene>
<dbReference type="PANTHER" id="PTHR44329">
    <property type="entry name" value="SERINE/THREONINE-PROTEIN KINASE TNNI3K-RELATED"/>
    <property type="match status" value="1"/>
</dbReference>
<keyword evidence="2" id="KW-0808">Transferase</keyword>
<dbReference type="InterPro" id="IPR051681">
    <property type="entry name" value="Ser/Thr_Kinases-Pseudokinases"/>
</dbReference>
<feature type="non-terminal residue" evidence="2">
    <location>
        <position position="237"/>
    </location>
</feature>
<sequence length="237" mass="26578">MRPRLEWVSSPLPWMQANGVQTLNDVNDIFTTALAKGGSADVYKATWRGRQVVLKVFRGDPKLALKKLLRELKVWRLVRHAHIQELLGVRYAGDVPTLVSPFYEFTNLHAYFHYCRGYMKSTWVDVLKTELLCGVLLGLDYLHTQSTPIIHGDIKAANIFVTENGTAVIGDFGTSVQAIALHDRAALRQHIRQCGPCNGNATTSTSISALRGTLRWMAPELITEDNPVHTIRTDIWA</sequence>
<dbReference type="InterPro" id="IPR011009">
    <property type="entry name" value="Kinase-like_dom_sf"/>
</dbReference>
<keyword evidence="3" id="KW-1185">Reference proteome</keyword>
<evidence type="ECO:0000259" key="1">
    <source>
        <dbReference type="PROSITE" id="PS50011"/>
    </source>
</evidence>
<accession>A0A165MST7</accession>